<evidence type="ECO:0000313" key="4">
    <source>
        <dbReference type="Proteomes" id="UP000595437"/>
    </source>
</evidence>
<protein>
    <submittedName>
        <fullName evidence="3">LOC101743771</fullName>
    </submittedName>
</protein>
<name>A0A7T8JX58_CALRO</name>
<feature type="region of interest" description="Disordered" evidence="2">
    <location>
        <begin position="79"/>
        <end position="111"/>
    </location>
</feature>
<dbReference type="OrthoDB" id="6381823at2759"/>
<evidence type="ECO:0000256" key="1">
    <source>
        <dbReference type="SAM" id="Coils"/>
    </source>
</evidence>
<accession>A0A7T8JX58</accession>
<evidence type="ECO:0000256" key="2">
    <source>
        <dbReference type="SAM" id="MobiDB-lite"/>
    </source>
</evidence>
<feature type="compositionally biased region" description="Low complexity" evidence="2">
    <location>
        <begin position="433"/>
        <end position="448"/>
    </location>
</feature>
<feature type="region of interest" description="Disordered" evidence="2">
    <location>
        <begin position="419"/>
        <end position="448"/>
    </location>
</feature>
<evidence type="ECO:0000313" key="3">
    <source>
        <dbReference type="EMBL" id="QQP38363.1"/>
    </source>
</evidence>
<sequence>MADAGRHLIPEALRKGKDMKDYTDETLEFIEWEGPLEDPRVLLAKNDNPRAKNTEEEEVVDYRYESLSAKFRLILPSGQTPPPGYVQSGPVGSCGDKHHPGDPSSSHSAEEAHNKYLRLPSGLIIQELPSAFLTESDWARRCSSPSPPDSGVLSPDLADLTMTKMRVTMGVWANLESDLEQTPSSQKEFYKIRDEEIRRKEEEERLAREAEERAQELEASMMGDSVMRYLKMVRRNSKNADTKKAERFRSMNYDPTLRNIKAKYLYKDDEITTKTVEVQCDDSILHLLKQCETPVDSLPYFWDRRIFPAHETLLRDKDFYSHLYSGDLSGIEGGSIPEDYYHYLESWYRAQKAQGGAKPPPGPGIYIPVSTLQNLRSSMPTLSSTAASTCMVSRSTTSLSGHSTSSPKSLFSSVLGKSTSSISKKLRPHGRSKSQSISSISTSSWCPQ</sequence>
<dbReference type="Proteomes" id="UP000595437">
    <property type="component" value="Chromosome 13"/>
</dbReference>
<feature type="coiled-coil region" evidence="1">
    <location>
        <begin position="192"/>
        <end position="220"/>
    </location>
</feature>
<dbReference type="EMBL" id="CP045902">
    <property type="protein sequence ID" value="QQP38363.1"/>
    <property type="molecule type" value="Genomic_DNA"/>
</dbReference>
<keyword evidence="4" id="KW-1185">Reference proteome</keyword>
<organism evidence="3 4">
    <name type="scientific">Caligus rogercresseyi</name>
    <name type="common">Sea louse</name>
    <dbReference type="NCBI Taxonomy" id="217165"/>
    <lineage>
        <taxon>Eukaryota</taxon>
        <taxon>Metazoa</taxon>
        <taxon>Ecdysozoa</taxon>
        <taxon>Arthropoda</taxon>
        <taxon>Crustacea</taxon>
        <taxon>Multicrustacea</taxon>
        <taxon>Hexanauplia</taxon>
        <taxon>Copepoda</taxon>
        <taxon>Siphonostomatoida</taxon>
        <taxon>Caligidae</taxon>
        <taxon>Caligus</taxon>
    </lineage>
</organism>
<reference evidence="4" key="1">
    <citation type="submission" date="2021-01" db="EMBL/GenBank/DDBJ databases">
        <title>Caligus Genome Assembly.</title>
        <authorList>
            <person name="Gallardo-Escarate C."/>
        </authorList>
    </citation>
    <scope>NUCLEOTIDE SEQUENCE [LARGE SCALE GENOMIC DNA]</scope>
</reference>
<gene>
    <name evidence="3" type="ORF">FKW44_018921</name>
</gene>
<proteinExistence type="predicted"/>
<feature type="non-terminal residue" evidence="3">
    <location>
        <position position="1"/>
    </location>
</feature>
<dbReference type="AlphaFoldDB" id="A0A7T8JX58"/>
<keyword evidence="1" id="KW-0175">Coiled coil</keyword>